<dbReference type="PRINTS" id="PR00081">
    <property type="entry name" value="GDHRDH"/>
</dbReference>
<dbReference type="InterPro" id="IPR036291">
    <property type="entry name" value="NAD(P)-bd_dom_sf"/>
</dbReference>
<accession>A0A1D8ABV4</accession>
<evidence type="ECO:0000313" key="1">
    <source>
        <dbReference type="EMBL" id="AOR79525.1"/>
    </source>
</evidence>
<dbReference type="PANTHER" id="PTHR45458">
    <property type="entry name" value="SHORT-CHAIN DEHYDROGENASE/REDUCTASE SDR"/>
    <property type="match status" value="1"/>
</dbReference>
<evidence type="ECO:0000313" key="2">
    <source>
        <dbReference type="Proteomes" id="UP000094626"/>
    </source>
</evidence>
<dbReference type="InterPro" id="IPR052184">
    <property type="entry name" value="SDR_enzymes"/>
</dbReference>
<evidence type="ECO:0008006" key="3">
    <source>
        <dbReference type="Google" id="ProtNLM"/>
    </source>
</evidence>
<dbReference type="OrthoDB" id="9785826at2"/>
<dbReference type="Gene3D" id="3.40.50.720">
    <property type="entry name" value="NAD(P)-binding Rossmann-like Domain"/>
    <property type="match status" value="1"/>
</dbReference>
<dbReference type="GO" id="GO:0016616">
    <property type="term" value="F:oxidoreductase activity, acting on the CH-OH group of donors, NAD or NADP as acceptor"/>
    <property type="evidence" value="ECO:0007669"/>
    <property type="project" value="TreeGrafter"/>
</dbReference>
<organism evidence="1 2">
    <name type="scientific">Novosphingobium resinovorum</name>
    <dbReference type="NCBI Taxonomy" id="158500"/>
    <lineage>
        <taxon>Bacteria</taxon>
        <taxon>Pseudomonadati</taxon>
        <taxon>Pseudomonadota</taxon>
        <taxon>Alphaproteobacteria</taxon>
        <taxon>Sphingomonadales</taxon>
        <taxon>Sphingomonadaceae</taxon>
        <taxon>Novosphingobium</taxon>
    </lineage>
</organism>
<dbReference type="PANTHER" id="PTHR45458:SF1">
    <property type="entry name" value="SHORT CHAIN DEHYDROGENASE"/>
    <property type="match status" value="1"/>
</dbReference>
<dbReference type="Proteomes" id="UP000094626">
    <property type="component" value="Plasmid pSA1"/>
</dbReference>
<dbReference type="EMBL" id="CP017076">
    <property type="protein sequence ID" value="AOR79525.1"/>
    <property type="molecule type" value="Genomic_DNA"/>
</dbReference>
<dbReference type="AlphaFoldDB" id="A0A1D8ABV4"/>
<keyword evidence="2" id="KW-1185">Reference proteome</keyword>
<dbReference type="SUPFAM" id="SSF51735">
    <property type="entry name" value="NAD(P)-binding Rossmann-fold domains"/>
    <property type="match status" value="1"/>
</dbReference>
<keyword evidence="1" id="KW-0614">Plasmid</keyword>
<dbReference type="Pfam" id="PF13561">
    <property type="entry name" value="adh_short_C2"/>
    <property type="match status" value="1"/>
</dbReference>
<name>A0A1D8ABV4_9SPHN</name>
<dbReference type="KEGG" id="nre:BES08_22220"/>
<protein>
    <recommendedName>
        <fullName evidence="3">Short-chain dehydrogenase</fullName>
    </recommendedName>
</protein>
<gene>
    <name evidence="1" type="ORF">BES08_22220</name>
</gene>
<sequence length="226" mass="23769">MAVIPRRVLLVGATQGLGLALAQRYRAEGWDVVATTVVPSPALEALDGITVLPLDITDEGQALALRDSLAGQRIDVLHIVAGILPQGDAPIWERADEEVLRVLKTNAIGSVRLATLLELLVPEGGTFAFTSSGMGSMVRNTLAGADLYRVSKAALNMLVRSFAVTHGGKRAVLIICPGWAKTEMGGADATVEVADSVDGIYRLVSTAHPSADGAPFLEYTGDTVPW</sequence>
<reference evidence="2" key="1">
    <citation type="journal article" date="2017" name="J. Biotechnol.">
        <title>Complete genome sequence of Novosphingobium resinovorum SA1, a versatile xenobiotic-degrading bacterium capable of utilizing sulfanilic acid.</title>
        <authorList>
            <person name="Hegedus B."/>
            <person name="Kos P.B."/>
            <person name="Balint B."/>
            <person name="Maroti G."/>
            <person name="Gan H.M."/>
            <person name="Perei K."/>
            <person name="Rakhely G."/>
        </authorList>
    </citation>
    <scope>NUCLEOTIDE SEQUENCE [LARGE SCALE GENOMIC DNA]</scope>
    <source>
        <strain evidence="2">SA1</strain>
    </source>
</reference>
<proteinExistence type="predicted"/>
<dbReference type="InterPro" id="IPR002347">
    <property type="entry name" value="SDR_fam"/>
</dbReference>
<geneLocation type="plasmid" evidence="1 2">
    <name>pSA1</name>
</geneLocation>